<name>A0ABN9TTQ9_9DINO</name>
<organism evidence="1 2">
    <name type="scientific">Prorocentrum cordatum</name>
    <dbReference type="NCBI Taxonomy" id="2364126"/>
    <lineage>
        <taxon>Eukaryota</taxon>
        <taxon>Sar</taxon>
        <taxon>Alveolata</taxon>
        <taxon>Dinophyceae</taxon>
        <taxon>Prorocentrales</taxon>
        <taxon>Prorocentraceae</taxon>
        <taxon>Prorocentrum</taxon>
    </lineage>
</organism>
<accession>A0ABN9TTQ9</accession>
<proteinExistence type="predicted"/>
<comment type="caution">
    <text evidence="1">The sequence shown here is derived from an EMBL/GenBank/DDBJ whole genome shotgun (WGS) entry which is preliminary data.</text>
</comment>
<dbReference type="Proteomes" id="UP001189429">
    <property type="component" value="Unassembled WGS sequence"/>
</dbReference>
<dbReference type="EMBL" id="CAUYUJ010015046">
    <property type="protein sequence ID" value="CAK0849233.1"/>
    <property type="molecule type" value="Genomic_DNA"/>
</dbReference>
<reference evidence="1" key="1">
    <citation type="submission" date="2023-10" db="EMBL/GenBank/DDBJ databases">
        <authorList>
            <person name="Chen Y."/>
            <person name="Shah S."/>
            <person name="Dougan E. K."/>
            <person name="Thang M."/>
            <person name="Chan C."/>
        </authorList>
    </citation>
    <scope>NUCLEOTIDE SEQUENCE [LARGE SCALE GENOMIC DNA]</scope>
</reference>
<keyword evidence="2" id="KW-1185">Reference proteome</keyword>
<sequence length="85" mass="8694">MLGQLRPSASGAAATAKEHRVDMRVCSCGDTELLRRTFGAARLDTAVLPAAARPQVPQKLEQAQCGLGEGACAAQGALSVKSQSG</sequence>
<gene>
    <name evidence="1" type="ORF">PCOR1329_LOCUS41979</name>
</gene>
<evidence type="ECO:0000313" key="2">
    <source>
        <dbReference type="Proteomes" id="UP001189429"/>
    </source>
</evidence>
<protein>
    <submittedName>
        <fullName evidence="1">Uncharacterized protein</fullName>
    </submittedName>
</protein>
<evidence type="ECO:0000313" key="1">
    <source>
        <dbReference type="EMBL" id="CAK0849233.1"/>
    </source>
</evidence>